<dbReference type="PANTHER" id="PTHR23522">
    <property type="entry name" value="BLL5896 PROTEIN"/>
    <property type="match status" value="1"/>
</dbReference>
<dbReference type="RefSeq" id="WP_286303562.1">
    <property type="nucleotide sequence ID" value="NZ_AP027741.1"/>
</dbReference>
<keyword evidence="4" id="KW-0997">Cell inner membrane</keyword>
<feature type="transmembrane region" description="Helical" evidence="8">
    <location>
        <begin position="200"/>
        <end position="216"/>
    </location>
</feature>
<dbReference type="CDD" id="cd17335">
    <property type="entry name" value="MFS_MFSD6"/>
    <property type="match status" value="1"/>
</dbReference>
<keyword evidence="5 8" id="KW-0812">Transmembrane</keyword>
<feature type="transmembrane region" description="Helical" evidence="8">
    <location>
        <begin position="291"/>
        <end position="315"/>
    </location>
</feature>
<dbReference type="NCBIfam" id="NF037955">
    <property type="entry name" value="mfs"/>
    <property type="match status" value="1"/>
</dbReference>
<feature type="transmembrane region" description="Helical" evidence="8">
    <location>
        <begin position="12"/>
        <end position="31"/>
    </location>
</feature>
<keyword evidence="2" id="KW-0813">Transport</keyword>
<feature type="transmembrane region" description="Helical" evidence="8">
    <location>
        <begin position="356"/>
        <end position="377"/>
    </location>
</feature>
<evidence type="ECO:0000313" key="11">
    <source>
        <dbReference type="Proteomes" id="UP001501476"/>
    </source>
</evidence>
<dbReference type="Proteomes" id="UP001501476">
    <property type="component" value="Unassembled WGS sequence"/>
</dbReference>
<feature type="transmembrane region" description="Helical" evidence="8">
    <location>
        <begin position="134"/>
        <end position="154"/>
    </location>
</feature>
<dbReference type="InterPro" id="IPR024989">
    <property type="entry name" value="MFS_assoc_dom"/>
</dbReference>
<dbReference type="InterPro" id="IPR026032">
    <property type="entry name" value="HcaT-like"/>
</dbReference>
<gene>
    <name evidence="10" type="ORF">GCM10008964_04320</name>
</gene>
<evidence type="ECO:0000256" key="5">
    <source>
        <dbReference type="ARBA" id="ARBA00022692"/>
    </source>
</evidence>
<feature type="transmembrane region" description="Helical" evidence="8">
    <location>
        <begin position="236"/>
        <end position="255"/>
    </location>
</feature>
<dbReference type="Gene3D" id="1.20.1250.20">
    <property type="entry name" value="MFS general substrate transporter like domains"/>
    <property type="match status" value="2"/>
</dbReference>
<comment type="caution">
    <text evidence="10">The sequence shown here is derived from an EMBL/GenBank/DDBJ whole genome shotgun (WGS) entry which is preliminary data.</text>
</comment>
<keyword evidence="7 8" id="KW-0472">Membrane</keyword>
<keyword evidence="3" id="KW-1003">Cell membrane</keyword>
<evidence type="ECO:0000256" key="4">
    <source>
        <dbReference type="ARBA" id="ARBA00022519"/>
    </source>
</evidence>
<feature type="transmembrane region" description="Helical" evidence="8">
    <location>
        <begin position="97"/>
        <end position="113"/>
    </location>
</feature>
<organism evidence="10 11">
    <name type="scientific">Methylophaga marina</name>
    <dbReference type="NCBI Taxonomy" id="45495"/>
    <lineage>
        <taxon>Bacteria</taxon>
        <taxon>Pseudomonadati</taxon>
        <taxon>Pseudomonadota</taxon>
        <taxon>Gammaproteobacteria</taxon>
        <taxon>Thiotrichales</taxon>
        <taxon>Piscirickettsiaceae</taxon>
        <taxon>Methylophaga</taxon>
    </lineage>
</organism>
<evidence type="ECO:0000256" key="2">
    <source>
        <dbReference type="ARBA" id="ARBA00022448"/>
    </source>
</evidence>
<evidence type="ECO:0000256" key="8">
    <source>
        <dbReference type="SAM" id="Phobius"/>
    </source>
</evidence>
<proteinExistence type="predicted"/>
<evidence type="ECO:0000256" key="6">
    <source>
        <dbReference type="ARBA" id="ARBA00022989"/>
    </source>
</evidence>
<evidence type="ECO:0000259" key="9">
    <source>
        <dbReference type="PROSITE" id="PS50850"/>
    </source>
</evidence>
<evidence type="ECO:0000313" key="10">
    <source>
        <dbReference type="EMBL" id="GAA0215873.1"/>
    </source>
</evidence>
<dbReference type="PANTHER" id="PTHR23522:SF10">
    <property type="entry name" value="3-PHENYLPROPIONIC ACID TRANSPORTER-RELATED"/>
    <property type="match status" value="1"/>
</dbReference>
<dbReference type="InterPro" id="IPR020846">
    <property type="entry name" value="MFS_dom"/>
</dbReference>
<dbReference type="SUPFAM" id="SSF103473">
    <property type="entry name" value="MFS general substrate transporter"/>
    <property type="match status" value="1"/>
</dbReference>
<evidence type="ECO:0000256" key="1">
    <source>
        <dbReference type="ARBA" id="ARBA00004429"/>
    </source>
</evidence>
<feature type="transmembrane region" description="Helical" evidence="8">
    <location>
        <begin position="327"/>
        <end position="350"/>
    </location>
</feature>
<name>A0ABP3CUK9_9GAMM</name>
<feature type="transmembrane region" description="Helical" evidence="8">
    <location>
        <begin position="43"/>
        <end position="62"/>
    </location>
</feature>
<evidence type="ECO:0000256" key="3">
    <source>
        <dbReference type="ARBA" id="ARBA00022475"/>
    </source>
</evidence>
<protein>
    <submittedName>
        <fullName evidence="10">MFS transporter</fullName>
    </submittedName>
</protein>
<dbReference type="EMBL" id="BAAADG010000002">
    <property type="protein sequence ID" value="GAA0215873.1"/>
    <property type="molecule type" value="Genomic_DNA"/>
</dbReference>
<dbReference type="InterPro" id="IPR036259">
    <property type="entry name" value="MFS_trans_sf"/>
</dbReference>
<feature type="transmembrane region" description="Helical" evidence="8">
    <location>
        <begin position="74"/>
        <end position="91"/>
    </location>
</feature>
<sequence>MPLSQLPYWRLSGFYFFYFACLGILVPYWSLYLKWEGFSPSQIGELTAILMGSRIIAPNIWGWIADHYDRRMRIVRLASFATIIVFSAIFIEQSYLAVAIILMLFSFFWNASLPQVEVTTLQHLGEDSHYYSKVRLWGSIGFITIVVILGNLLEHFEPDIVPTALFFSIIGIWLFSLTVPESAKTAHHQTTSLRTLLKRPSVIAFLLVCLLMQASHGPYYTFYTIYLEQYDYSSSLIGQLWALGVLAEVAIFLVMHRWLPKFGLRNVFMASLLLTTLRWLLIALFPQNLTVLILAQLLHAASYGSFHASAIAWVHRHFTGPTQGRGQALYSSASFGAGGVIGSLFSGYMWDSPGAIWTFLIASMFSFLGFVLAYRWLKESDRIQAGE</sequence>
<feature type="transmembrane region" description="Helical" evidence="8">
    <location>
        <begin position="160"/>
        <end position="179"/>
    </location>
</feature>
<dbReference type="PROSITE" id="PS50850">
    <property type="entry name" value="MFS"/>
    <property type="match status" value="1"/>
</dbReference>
<dbReference type="Pfam" id="PF12832">
    <property type="entry name" value="MFS_1_like"/>
    <property type="match status" value="1"/>
</dbReference>
<evidence type="ECO:0000256" key="7">
    <source>
        <dbReference type="ARBA" id="ARBA00023136"/>
    </source>
</evidence>
<feature type="transmembrane region" description="Helical" evidence="8">
    <location>
        <begin position="267"/>
        <end position="285"/>
    </location>
</feature>
<dbReference type="PIRSF" id="PIRSF004925">
    <property type="entry name" value="HcaT"/>
    <property type="match status" value="1"/>
</dbReference>
<accession>A0ABP3CUK9</accession>
<keyword evidence="11" id="KW-1185">Reference proteome</keyword>
<reference evidence="11" key="1">
    <citation type="journal article" date="2019" name="Int. J. Syst. Evol. Microbiol.">
        <title>The Global Catalogue of Microorganisms (GCM) 10K type strain sequencing project: providing services to taxonomists for standard genome sequencing and annotation.</title>
        <authorList>
            <consortium name="The Broad Institute Genomics Platform"/>
            <consortium name="The Broad Institute Genome Sequencing Center for Infectious Disease"/>
            <person name="Wu L."/>
            <person name="Ma J."/>
        </authorList>
    </citation>
    <scope>NUCLEOTIDE SEQUENCE [LARGE SCALE GENOMIC DNA]</scope>
    <source>
        <strain evidence="11">JCM 6886</strain>
    </source>
</reference>
<comment type="subcellular location">
    <subcellularLocation>
        <location evidence="1">Cell inner membrane</location>
        <topology evidence="1">Multi-pass membrane protein</topology>
    </subcellularLocation>
</comment>
<feature type="domain" description="Major facilitator superfamily (MFS) profile" evidence="9">
    <location>
        <begin position="143"/>
        <end position="387"/>
    </location>
</feature>
<keyword evidence="6 8" id="KW-1133">Transmembrane helix</keyword>